<evidence type="ECO:0000256" key="1">
    <source>
        <dbReference type="SAM" id="SignalP"/>
    </source>
</evidence>
<feature type="chain" id="PRO_5047224488" evidence="1">
    <location>
        <begin position="23"/>
        <end position="286"/>
    </location>
</feature>
<dbReference type="Proteomes" id="UP001595683">
    <property type="component" value="Unassembled WGS sequence"/>
</dbReference>
<dbReference type="EMBL" id="JBHRYE010000053">
    <property type="protein sequence ID" value="MFC3673847.1"/>
    <property type="molecule type" value="Genomic_DNA"/>
</dbReference>
<protein>
    <submittedName>
        <fullName evidence="2">Transporter</fullName>
    </submittedName>
</protein>
<reference evidence="3" key="1">
    <citation type="journal article" date="2019" name="Int. J. Syst. Evol. Microbiol.">
        <title>The Global Catalogue of Microorganisms (GCM) 10K type strain sequencing project: providing services to taxonomists for standard genome sequencing and annotation.</title>
        <authorList>
            <consortium name="The Broad Institute Genomics Platform"/>
            <consortium name="The Broad Institute Genome Sequencing Center for Infectious Disease"/>
            <person name="Wu L."/>
            <person name="Ma J."/>
        </authorList>
    </citation>
    <scope>NUCLEOTIDE SEQUENCE [LARGE SCALE GENOMIC DNA]</scope>
    <source>
        <strain evidence="3">KCTC 42224</strain>
    </source>
</reference>
<feature type="signal peptide" evidence="1">
    <location>
        <begin position="1"/>
        <end position="22"/>
    </location>
</feature>
<dbReference type="Pfam" id="PF13557">
    <property type="entry name" value="Phenol_MetA_deg"/>
    <property type="match status" value="1"/>
</dbReference>
<evidence type="ECO:0000313" key="2">
    <source>
        <dbReference type="EMBL" id="MFC3673847.1"/>
    </source>
</evidence>
<evidence type="ECO:0000313" key="3">
    <source>
        <dbReference type="Proteomes" id="UP001595683"/>
    </source>
</evidence>
<accession>A0ABV7V9T3</accession>
<keyword evidence="1" id="KW-0732">Signal</keyword>
<name>A0ABV7V9T3_9SPHN</name>
<gene>
    <name evidence="2" type="ORF">ACFOOT_20705</name>
</gene>
<keyword evidence="3" id="KW-1185">Reference proteome</keyword>
<organism evidence="2 3">
    <name type="scientific">Novosphingobium pokkalii</name>
    <dbReference type="NCBI Taxonomy" id="1770194"/>
    <lineage>
        <taxon>Bacteria</taxon>
        <taxon>Pseudomonadati</taxon>
        <taxon>Pseudomonadota</taxon>
        <taxon>Alphaproteobacteria</taxon>
        <taxon>Sphingomonadales</taxon>
        <taxon>Sphingomonadaceae</taxon>
        <taxon>Novosphingobium</taxon>
    </lineage>
</organism>
<dbReference type="RefSeq" id="WP_191324625.1">
    <property type="nucleotide sequence ID" value="NZ_BMZP01000010.1"/>
</dbReference>
<sequence length="286" mass="30472">MQTPILAALALVAQLAATPAAAQDIGTPDEIAQDSTHRPTLRDLCSDRPGLDTPACTVDPGRLQMELGLGDWTLDRQPDQRTDTITAGDVLLRYGVTPTTELRLGWTTFGHVRTRDTQTGAIDTVQGVGDLTLGVKQNLRHPAEGKTGLAVAVLPFVTLPTGHSQVGAGDWGAGLILPTSYKLDDTVSLELSPEVDAAVNESGQGRHLAYGAAMGVQVHLSKTVRLTPELQFVRDQDPARHATMSRAALSFDVQPAKMLQLDVQATAGLNRDTPDVEVGFGVTRKF</sequence>
<dbReference type="InterPro" id="IPR025737">
    <property type="entry name" value="FApF"/>
</dbReference>
<comment type="caution">
    <text evidence="2">The sequence shown here is derived from an EMBL/GenBank/DDBJ whole genome shotgun (WGS) entry which is preliminary data.</text>
</comment>
<proteinExistence type="predicted"/>